<gene>
    <name evidence="2" type="ORF">QF118_09790</name>
</gene>
<reference evidence="2 3" key="1">
    <citation type="submission" date="2023-05" db="EMBL/GenBank/DDBJ databases">
        <title>YMD87, complete Genome.</title>
        <authorList>
            <person name="Zhang J."/>
            <person name="Xu X."/>
        </authorList>
    </citation>
    <scope>NUCLEOTIDE SEQUENCE [LARGE SCALE GENOMIC DNA]</scope>
    <source>
        <strain evidence="2 3">YMD87</strain>
    </source>
</reference>
<dbReference type="RefSeq" id="WP_282298881.1">
    <property type="nucleotide sequence ID" value="NZ_CP124616.1"/>
</dbReference>
<keyword evidence="3" id="KW-1185">Reference proteome</keyword>
<organism evidence="2 3">
    <name type="scientific">Tropicibacter oceani</name>
    <dbReference type="NCBI Taxonomy" id="3058420"/>
    <lineage>
        <taxon>Bacteria</taxon>
        <taxon>Pseudomonadati</taxon>
        <taxon>Pseudomonadota</taxon>
        <taxon>Alphaproteobacteria</taxon>
        <taxon>Rhodobacterales</taxon>
        <taxon>Roseobacteraceae</taxon>
        <taxon>Tropicibacter</taxon>
    </lineage>
</organism>
<name>A0ABY8QCG7_9RHOB</name>
<feature type="compositionally biased region" description="Basic and acidic residues" evidence="1">
    <location>
        <begin position="293"/>
        <end position="304"/>
    </location>
</feature>
<evidence type="ECO:0000313" key="3">
    <source>
        <dbReference type="Proteomes" id="UP001241605"/>
    </source>
</evidence>
<dbReference type="SUPFAM" id="SSF52540">
    <property type="entry name" value="P-loop containing nucleoside triphosphate hydrolases"/>
    <property type="match status" value="1"/>
</dbReference>
<protein>
    <recommendedName>
        <fullName evidence="4">Sulfotransferase family protein</fullName>
    </recommendedName>
</protein>
<dbReference type="EMBL" id="CP124616">
    <property type="protein sequence ID" value="WGW02250.1"/>
    <property type="molecule type" value="Genomic_DNA"/>
</dbReference>
<feature type="region of interest" description="Disordered" evidence="1">
    <location>
        <begin position="276"/>
        <end position="311"/>
    </location>
</feature>
<evidence type="ECO:0008006" key="4">
    <source>
        <dbReference type="Google" id="ProtNLM"/>
    </source>
</evidence>
<accession>A0ABY8QCG7</accession>
<sequence>MDVILHLGAHRTGSTSFQRFMQANARALANQSIGFWGPGRTRKGLLHGVADRPETPDQTRRAVGRVQLNMKGAARNGAAVLIVSDENMIGTARRCLRARLLYPEVGERMARLNGAFSPIRRVVLQIRSLESWWASSMAYLIPRGGGIPPAAALEQLSLGPRSWRHVITDLACACPDAEILVSPFERYGPRPDRLFAEMTGSLFPPKARPDEFWVNQRPRLPQLRAVLEERGEDPDMLPRGDGRWHPFSDLQAARLREAYADDLFWLRAGADGLARLTEDPEPAKPAIQLVAGLDKRGQNDDGSARRLAPTR</sequence>
<proteinExistence type="predicted"/>
<dbReference type="Proteomes" id="UP001241605">
    <property type="component" value="Chromosome"/>
</dbReference>
<evidence type="ECO:0000256" key="1">
    <source>
        <dbReference type="SAM" id="MobiDB-lite"/>
    </source>
</evidence>
<evidence type="ECO:0000313" key="2">
    <source>
        <dbReference type="EMBL" id="WGW02250.1"/>
    </source>
</evidence>
<dbReference type="InterPro" id="IPR027417">
    <property type="entry name" value="P-loop_NTPase"/>
</dbReference>